<organism evidence="1 2">
    <name type="scientific">Longimycelium tulufanense</name>
    <dbReference type="NCBI Taxonomy" id="907463"/>
    <lineage>
        <taxon>Bacteria</taxon>
        <taxon>Bacillati</taxon>
        <taxon>Actinomycetota</taxon>
        <taxon>Actinomycetes</taxon>
        <taxon>Pseudonocardiales</taxon>
        <taxon>Pseudonocardiaceae</taxon>
        <taxon>Longimycelium</taxon>
    </lineage>
</organism>
<dbReference type="EMBL" id="BMMK01000082">
    <property type="protein sequence ID" value="GGM84801.1"/>
    <property type="molecule type" value="Genomic_DNA"/>
</dbReference>
<sequence length="110" mass="10966">MVLVELLPSLHGIDNGGRQPLGLATSRKAVNDEPQSGDVGGPTSAVAVLLGEFVEPLGGVLVLVELVAVLGQPCGFDSLPDAVGTSAFLVAAASSVSSAGMLRGTVSVFH</sequence>
<dbReference type="Proteomes" id="UP000637578">
    <property type="component" value="Unassembled WGS sequence"/>
</dbReference>
<accession>A0A8J3CKR5</accession>
<reference evidence="1" key="2">
    <citation type="submission" date="2020-09" db="EMBL/GenBank/DDBJ databases">
        <authorList>
            <person name="Sun Q."/>
            <person name="Zhou Y."/>
        </authorList>
    </citation>
    <scope>NUCLEOTIDE SEQUENCE</scope>
    <source>
        <strain evidence="1">CGMCC 4.5737</strain>
    </source>
</reference>
<reference evidence="1" key="1">
    <citation type="journal article" date="2014" name="Int. J. Syst. Evol. Microbiol.">
        <title>Complete genome sequence of Corynebacterium casei LMG S-19264T (=DSM 44701T), isolated from a smear-ripened cheese.</title>
        <authorList>
            <consortium name="US DOE Joint Genome Institute (JGI-PGF)"/>
            <person name="Walter F."/>
            <person name="Albersmeier A."/>
            <person name="Kalinowski J."/>
            <person name="Ruckert C."/>
        </authorList>
    </citation>
    <scope>NUCLEOTIDE SEQUENCE</scope>
    <source>
        <strain evidence="1">CGMCC 4.5737</strain>
    </source>
</reference>
<evidence type="ECO:0000313" key="2">
    <source>
        <dbReference type="Proteomes" id="UP000637578"/>
    </source>
</evidence>
<name>A0A8J3CKR5_9PSEU</name>
<dbReference type="AlphaFoldDB" id="A0A8J3CKR5"/>
<comment type="caution">
    <text evidence="1">The sequence shown here is derived from an EMBL/GenBank/DDBJ whole genome shotgun (WGS) entry which is preliminary data.</text>
</comment>
<keyword evidence="2" id="KW-1185">Reference proteome</keyword>
<proteinExistence type="predicted"/>
<dbReference type="RefSeq" id="WP_189062219.1">
    <property type="nucleotide sequence ID" value="NZ_BMMK01000082.1"/>
</dbReference>
<evidence type="ECO:0000313" key="1">
    <source>
        <dbReference type="EMBL" id="GGM84801.1"/>
    </source>
</evidence>
<protein>
    <submittedName>
        <fullName evidence="1">Uncharacterized protein</fullName>
    </submittedName>
</protein>
<gene>
    <name evidence="1" type="ORF">GCM10012275_64420</name>
</gene>